<accession>A0A9Q1HK02</accession>
<protein>
    <recommendedName>
        <fullName evidence="1">Integrase p58-like C-terminal domain-containing protein</fullName>
    </recommendedName>
</protein>
<keyword evidence="3" id="KW-1185">Reference proteome</keyword>
<evidence type="ECO:0000313" key="2">
    <source>
        <dbReference type="EMBL" id="KAJ8047941.1"/>
    </source>
</evidence>
<dbReference type="InterPro" id="IPR050951">
    <property type="entry name" value="Retrovirus_Pol_polyprotein"/>
</dbReference>
<reference evidence="2" key="1">
    <citation type="submission" date="2021-10" db="EMBL/GenBank/DDBJ databases">
        <title>Tropical sea cucumber genome reveals ecological adaptation and Cuvierian tubules defense mechanism.</title>
        <authorList>
            <person name="Chen T."/>
        </authorList>
    </citation>
    <scope>NUCLEOTIDE SEQUENCE</scope>
    <source>
        <strain evidence="2">Nanhai2018</strain>
        <tissue evidence="2">Muscle</tissue>
    </source>
</reference>
<dbReference type="Proteomes" id="UP001152320">
    <property type="component" value="Chromosome 1"/>
</dbReference>
<dbReference type="PANTHER" id="PTHR37984:SF15">
    <property type="entry name" value="INTEGRASE CATALYTIC DOMAIN-CONTAINING PROTEIN"/>
    <property type="match status" value="1"/>
</dbReference>
<proteinExistence type="predicted"/>
<dbReference type="InterPro" id="IPR054465">
    <property type="entry name" value="Integrase_p58-like_C"/>
</dbReference>
<comment type="caution">
    <text evidence="2">The sequence shown here is derived from an EMBL/GenBank/DDBJ whole genome shotgun (WGS) entry which is preliminary data.</text>
</comment>
<dbReference type="PANTHER" id="PTHR37984">
    <property type="entry name" value="PROTEIN CBG26694"/>
    <property type="match status" value="1"/>
</dbReference>
<dbReference type="AlphaFoldDB" id="A0A9Q1HK02"/>
<gene>
    <name evidence="2" type="ORF">HOLleu_00063</name>
</gene>
<organism evidence="2 3">
    <name type="scientific">Holothuria leucospilota</name>
    <name type="common">Black long sea cucumber</name>
    <name type="synonym">Mertensiothuria leucospilota</name>
    <dbReference type="NCBI Taxonomy" id="206669"/>
    <lineage>
        <taxon>Eukaryota</taxon>
        <taxon>Metazoa</taxon>
        <taxon>Echinodermata</taxon>
        <taxon>Eleutherozoa</taxon>
        <taxon>Echinozoa</taxon>
        <taxon>Holothuroidea</taxon>
        <taxon>Aspidochirotacea</taxon>
        <taxon>Aspidochirotida</taxon>
        <taxon>Holothuriidae</taxon>
        <taxon>Holothuria</taxon>
    </lineage>
</organism>
<feature type="domain" description="Integrase p58-like C-terminal" evidence="1">
    <location>
        <begin position="111"/>
        <end position="145"/>
    </location>
</feature>
<name>A0A9Q1HK02_HOLLE</name>
<evidence type="ECO:0000313" key="3">
    <source>
        <dbReference type="Proteomes" id="UP001152320"/>
    </source>
</evidence>
<dbReference type="EMBL" id="JAIZAY010000001">
    <property type="protein sequence ID" value="KAJ8047941.1"/>
    <property type="molecule type" value="Genomic_DNA"/>
</dbReference>
<sequence>MFAARESIQESLGFSPFELVFGHTVRGPLKLLKEKWLSDPGEDIHLLDYVSRFKDRLHGACELAQENLRHSQKKMKAWYDKTTVKREFKPGDKVLVFLPVSGQPLQARFQGPYVIERKVSDTDYVILTPDKRKYKRVCHINMMKKYYEREDCDISKDESIHDKELPLIPKRNFKMDKLIERMDLYVLYESDNPFEIKVKGYQTN</sequence>
<evidence type="ECO:0000259" key="1">
    <source>
        <dbReference type="Pfam" id="PF22938"/>
    </source>
</evidence>
<dbReference type="Pfam" id="PF22938">
    <property type="entry name" value="Integrase_p58_C"/>
    <property type="match status" value="1"/>
</dbReference>
<dbReference type="OrthoDB" id="10000497at2759"/>